<comment type="caution">
    <text evidence="12">The sequence shown here is derived from an EMBL/GenBank/DDBJ whole genome shotgun (WGS) entry which is preliminary data.</text>
</comment>
<comment type="subcellular location">
    <subcellularLocation>
        <location evidence="2">Mitochondrion inner membrane</location>
        <topology evidence="2">Single-pass membrane protein</topology>
        <orientation evidence="2">Matrix side</orientation>
    </subcellularLocation>
</comment>
<accession>A0ABR4B988</accession>
<evidence type="ECO:0000256" key="9">
    <source>
        <dbReference type="ARBA" id="ARBA00022989"/>
    </source>
</evidence>
<evidence type="ECO:0000256" key="1">
    <source>
        <dbReference type="ARBA" id="ARBA00003195"/>
    </source>
</evidence>
<evidence type="ECO:0000313" key="13">
    <source>
        <dbReference type="Proteomes" id="UP001590951"/>
    </source>
</evidence>
<evidence type="ECO:0000256" key="8">
    <source>
        <dbReference type="ARBA" id="ARBA00022982"/>
    </source>
</evidence>
<evidence type="ECO:0000256" key="10">
    <source>
        <dbReference type="ARBA" id="ARBA00023128"/>
    </source>
</evidence>
<protein>
    <recommendedName>
        <fullName evidence="14">NADH-ubiquinone oxidoreductase B12 subunit</fullName>
    </recommendedName>
</protein>
<dbReference type="PANTHER" id="PTHR15082:SF2">
    <property type="entry name" value="NADH DEHYDROGENASE [UBIQUINONE] 1 BETA SUBCOMPLEX SUBUNIT 3"/>
    <property type="match status" value="1"/>
</dbReference>
<dbReference type="EMBL" id="JBHFEH010000021">
    <property type="protein sequence ID" value="KAL2053419.1"/>
    <property type="molecule type" value="Genomic_DNA"/>
</dbReference>
<keyword evidence="13" id="KW-1185">Reference proteome</keyword>
<keyword evidence="4" id="KW-0813">Transport</keyword>
<evidence type="ECO:0000256" key="3">
    <source>
        <dbReference type="ARBA" id="ARBA00005667"/>
    </source>
</evidence>
<dbReference type="Proteomes" id="UP001590951">
    <property type="component" value="Unassembled WGS sequence"/>
</dbReference>
<proteinExistence type="inferred from homology"/>
<dbReference type="Pfam" id="PF08122">
    <property type="entry name" value="NDUF_B12"/>
    <property type="match status" value="1"/>
</dbReference>
<reference evidence="12 13" key="1">
    <citation type="submission" date="2024-09" db="EMBL/GenBank/DDBJ databases">
        <title>Rethinking Asexuality: The Enigmatic Case of Functional Sexual Genes in Lepraria (Stereocaulaceae).</title>
        <authorList>
            <person name="Doellman M."/>
            <person name="Sun Y."/>
            <person name="Barcenas-Pena A."/>
            <person name="Lumbsch H.T."/>
            <person name="Grewe F."/>
        </authorList>
    </citation>
    <scope>NUCLEOTIDE SEQUENCE [LARGE SCALE GENOMIC DNA]</scope>
    <source>
        <strain evidence="12 13">Grewe 0041</strain>
    </source>
</reference>
<evidence type="ECO:0000313" key="12">
    <source>
        <dbReference type="EMBL" id="KAL2053419.1"/>
    </source>
</evidence>
<evidence type="ECO:0000256" key="6">
    <source>
        <dbReference type="ARBA" id="ARBA00022692"/>
    </source>
</evidence>
<keyword evidence="7" id="KW-0999">Mitochondrion inner membrane</keyword>
<gene>
    <name evidence="12" type="ORF">ABVK25_006413</name>
</gene>
<dbReference type="PANTHER" id="PTHR15082">
    <property type="entry name" value="NADH-UBIQUINONE OXIDOREDUCTASE B12 SUBUNIT"/>
    <property type="match status" value="1"/>
</dbReference>
<organism evidence="12 13">
    <name type="scientific">Lepraria finkii</name>
    <dbReference type="NCBI Taxonomy" id="1340010"/>
    <lineage>
        <taxon>Eukaryota</taxon>
        <taxon>Fungi</taxon>
        <taxon>Dikarya</taxon>
        <taxon>Ascomycota</taxon>
        <taxon>Pezizomycotina</taxon>
        <taxon>Lecanoromycetes</taxon>
        <taxon>OSLEUM clade</taxon>
        <taxon>Lecanoromycetidae</taxon>
        <taxon>Lecanorales</taxon>
        <taxon>Lecanorineae</taxon>
        <taxon>Stereocaulaceae</taxon>
        <taxon>Lepraria</taxon>
    </lineage>
</organism>
<evidence type="ECO:0000256" key="7">
    <source>
        <dbReference type="ARBA" id="ARBA00022792"/>
    </source>
</evidence>
<keyword evidence="5" id="KW-0679">Respiratory chain</keyword>
<sequence>MSAGSVDPEEVTLFKSSCRETLLNRMAPPPRPNLTGFDVRKFVQSSGMPAPSKDPWARAEEWRYTGPFTRFSRFKGAFPGLGIATVAFAAYCGYEYFFLNDSHHGHGEEHKGEAHH</sequence>
<evidence type="ECO:0000256" key="4">
    <source>
        <dbReference type="ARBA" id="ARBA00022448"/>
    </source>
</evidence>
<keyword evidence="9" id="KW-1133">Transmembrane helix</keyword>
<evidence type="ECO:0008006" key="14">
    <source>
        <dbReference type="Google" id="ProtNLM"/>
    </source>
</evidence>
<comment type="function">
    <text evidence="1">Accessory subunit of the mitochondrial membrane respiratory chain NADH dehydrogenase (Complex I), that is believed not to be involved in catalysis. Complex I functions in the transfer of electrons from NADH to the respiratory chain. The immediate electron acceptor for the enzyme is believed to be ubiquinone.</text>
</comment>
<keyword evidence="11" id="KW-0472">Membrane</keyword>
<evidence type="ECO:0000256" key="5">
    <source>
        <dbReference type="ARBA" id="ARBA00022660"/>
    </source>
</evidence>
<name>A0ABR4B988_9LECA</name>
<keyword evidence="10" id="KW-0496">Mitochondrion</keyword>
<dbReference type="InterPro" id="IPR012576">
    <property type="entry name" value="NDUFB3"/>
</dbReference>
<keyword evidence="6" id="KW-0812">Transmembrane</keyword>
<keyword evidence="8" id="KW-0249">Electron transport</keyword>
<evidence type="ECO:0000256" key="11">
    <source>
        <dbReference type="ARBA" id="ARBA00023136"/>
    </source>
</evidence>
<comment type="similarity">
    <text evidence="3">Belongs to the complex I NDUFB3 subunit family.</text>
</comment>
<evidence type="ECO:0000256" key="2">
    <source>
        <dbReference type="ARBA" id="ARBA00004298"/>
    </source>
</evidence>